<comment type="cofactor">
    <cofactor evidence="2">
        <name>Mg(2+)</name>
        <dbReference type="ChEBI" id="CHEBI:18420"/>
    </cofactor>
</comment>
<dbReference type="SMART" id="SM00535">
    <property type="entry name" value="RIBOc"/>
    <property type="match status" value="2"/>
</dbReference>
<keyword evidence="10" id="KW-0460">Magnesium</keyword>
<feature type="compositionally biased region" description="Pro residues" evidence="16">
    <location>
        <begin position="861"/>
        <end position="882"/>
    </location>
</feature>
<dbReference type="STRING" id="1073090.A0A1L9SU35"/>
<name>A0A1L9SU35_9EURO</name>
<evidence type="ECO:0000256" key="9">
    <source>
        <dbReference type="ARBA" id="ARBA00022840"/>
    </source>
</evidence>
<dbReference type="GO" id="GO:0005737">
    <property type="term" value="C:cytoplasm"/>
    <property type="evidence" value="ECO:0007669"/>
    <property type="project" value="TreeGrafter"/>
</dbReference>
<evidence type="ECO:0000256" key="3">
    <source>
        <dbReference type="ARBA" id="ARBA00022721"/>
    </source>
</evidence>
<dbReference type="RefSeq" id="XP_022585228.1">
    <property type="nucleotide sequence ID" value="XM_022730274.1"/>
</dbReference>
<evidence type="ECO:0000256" key="12">
    <source>
        <dbReference type="ARBA" id="ARBA00023118"/>
    </source>
</evidence>
<evidence type="ECO:0000256" key="10">
    <source>
        <dbReference type="ARBA" id="ARBA00022842"/>
    </source>
</evidence>
<dbReference type="Pfam" id="PF00271">
    <property type="entry name" value="Helicase_C"/>
    <property type="match status" value="1"/>
</dbReference>
<dbReference type="Proteomes" id="UP000184188">
    <property type="component" value="Unassembled WGS sequence"/>
</dbReference>
<evidence type="ECO:0000256" key="16">
    <source>
        <dbReference type="SAM" id="MobiDB-lite"/>
    </source>
</evidence>
<evidence type="ECO:0000259" key="17">
    <source>
        <dbReference type="PROSITE" id="PS50142"/>
    </source>
</evidence>
<dbReference type="EMBL" id="KV878336">
    <property type="protein sequence ID" value="OJJ50718.1"/>
    <property type="molecule type" value="Genomic_DNA"/>
</dbReference>
<dbReference type="InterPro" id="IPR000999">
    <property type="entry name" value="RNase_III_dom"/>
</dbReference>
<feature type="region of interest" description="Disordered" evidence="16">
    <location>
        <begin position="1093"/>
        <end position="1113"/>
    </location>
</feature>
<dbReference type="GO" id="GO:0003723">
    <property type="term" value="F:RNA binding"/>
    <property type="evidence" value="ECO:0007669"/>
    <property type="project" value="UniProtKB-UniRule"/>
</dbReference>
<dbReference type="GO" id="GO:0030422">
    <property type="term" value="P:siRNA processing"/>
    <property type="evidence" value="ECO:0007669"/>
    <property type="project" value="TreeGrafter"/>
</dbReference>
<evidence type="ECO:0000259" key="18">
    <source>
        <dbReference type="PROSITE" id="PS51192"/>
    </source>
</evidence>
<dbReference type="Gene3D" id="1.10.1520.10">
    <property type="entry name" value="Ribonuclease III domain"/>
    <property type="match status" value="2"/>
</dbReference>
<comment type="function">
    <text evidence="14">Dicer-like endonuclease involved in cleaving double-stranded RNA in the RNA interference (RNAi) pathway. Produces 21 to 25 bp dsRNAs (siRNAs) which target the selective destruction of homologous RNAs leading to sequence-specific suppression of gene expression, called post-transcriptional gene silencing (PTGS). Part of a broad host defense response against viral infection and transposons.</text>
</comment>
<keyword evidence="9" id="KW-0067">ATP-binding</keyword>
<sequence length="1393" mass="154700">MSWPKRSLENTDRNRAVLRILAELERSLPDRMIWFLAPTVALCNQQHDVLAAHLPVKIRLLTGADNVDRWTEQAVWDAVLDGVRVVVSTFAVLTDAMGHGFVKTGQLALLIFDEAHHCTKRSPANKIMQDFYHPARLKYGSDAVPRILGLSASPVLRSNPADLRIIESNLHAVCRTPRMHRAELARYTHRPRLHRVWFKRTEDSDLTQANETLRALLHAWETLEEGYDPSVKQMKGFDELKRFVDRSRHVFDELGDWAAEYFIQSSIAQFRARFRDACMSQDGSPDDEATSIATFLSRIPSSSSSSSSSSPSILDLSVEQDLLPVCSKMESLIAFLNHSYTPDFSGLIFVTRRATVAVMATILALDPRTRDRFRCAPCVGWASTGSTGGKKDSLLDELLDIQTQRDTLADFRAGRKNLLVATSVLEEGIDVSACSLVICYDKPANLKSFVQRRGRARQQRSTFVLMTEIDDPSPELRRFTDLERIMIQTYQDDQRRLEEARGIEALDEAMPDTLRLRVESTGALLTADTAIAHLHHFCAVLPHEPYADTRPVFSFTAAMGMADDETALLNGTVILPNCVDPAIRRATGSGWWRTERAAMKDAAFQAYKALYIAGLVNEHLLPLTKKRELRSSGGGGGGDDDDTTDHDSHEESLPSTLEVSGQLDPWVGLAHAWSAPDIHRSLVTIRKKPVIDGPATEDMSLILTTPLAMPSVEPLTLYWDAESTFEVSIETDAQQEPPVAAPAVGGSMLSADEVTTLREITAVYIHAPHSNPPYTENDFVALFHPQMPTDQLPAWLHSVQGRRPAVEAYRLSLHPQSMGLVRDKVRYDAPHVFKQWHVDMDDASLEVECYKLSPRRNLLHPLPPFSPLPPSSPRSSSSPPPSSSSSSSPDVEDTCTVDRLPADQALIGLFIPAVLDQLEAALLATRLRRTVLRDIPFATNRHILTAITAPSAQTRTHYQRYEFFGDSVLKFAVSSHLFVRQPTWHEGYLSEGRDAIVKNNRLTRVALRTGLDAFIITKAFTPRKWRAPLISRCINPPDNDAVAVPPSKRSMSAKVLADVVEALIGAAYFEGGHDMARLCIHTFLPEVPTTRADFSRHRNKKGSNTTMTPMPRNHLLTPELKEHIGYTFRDESLLLEALTHPSCEYDETTQSYQRLEFLGDAVLDMVVAGVLARHGGAYSPHEMTTIKHALVNANLLAFFCMEFARGPTPANAASTTTTETISLWRFMRSQGTDLRVSRDACLLRHAELRASILAALHSGNMYPWEPLARLNADKFFSDLIESMIGAIFVDSEGDLAVCEAFIARLGLLDYLARILNAADPVGVIHPRAIVQKLAKSQSVQYLVQRVERKAGTVVAATYTCRVLLGGEQVVFVDGCGSSEEAEVRAANLAMASF</sequence>
<dbReference type="SUPFAM" id="SSF69065">
    <property type="entry name" value="RNase III domain-like"/>
    <property type="match status" value="2"/>
</dbReference>
<evidence type="ECO:0008006" key="23">
    <source>
        <dbReference type="Google" id="ProtNLM"/>
    </source>
</evidence>
<feature type="domain" description="RNase III" evidence="17">
    <location>
        <begin position="1117"/>
        <end position="1292"/>
    </location>
</feature>
<accession>A0A1L9SU35</accession>
<dbReference type="Gene3D" id="3.40.50.300">
    <property type="entry name" value="P-loop containing nucleotide triphosphate hydrolases"/>
    <property type="match status" value="2"/>
</dbReference>
<dbReference type="InterPro" id="IPR038248">
    <property type="entry name" value="Dicer_dimer_sf"/>
</dbReference>
<evidence type="ECO:0000256" key="1">
    <source>
        <dbReference type="ARBA" id="ARBA00001936"/>
    </source>
</evidence>
<dbReference type="SMART" id="SM00490">
    <property type="entry name" value="HELICc"/>
    <property type="match status" value="1"/>
</dbReference>
<protein>
    <recommendedName>
        <fullName evidence="23">Dicer-like protein 2</fullName>
    </recommendedName>
</protein>
<dbReference type="GO" id="GO:0051607">
    <property type="term" value="P:defense response to virus"/>
    <property type="evidence" value="ECO:0007669"/>
    <property type="project" value="UniProtKB-KW"/>
</dbReference>
<dbReference type="InterPro" id="IPR027417">
    <property type="entry name" value="P-loop_NTPase"/>
</dbReference>
<reference evidence="22" key="1">
    <citation type="journal article" date="2017" name="Genome Biol.">
        <title>Comparative genomics reveals high biological diversity and specific adaptations in the industrially and medically important fungal genus Aspergillus.</title>
        <authorList>
            <person name="de Vries R.P."/>
            <person name="Riley R."/>
            <person name="Wiebenga A."/>
            <person name="Aguilar-Osorio G."/>
            <person name="Amillis S."/>
            <person name="Uchima C.A."/>
            <person name="Anderluh G."/>
            <person name="Asadollahi M."/>
            <person name="Askin M."/>
            <person name="Barry K."/>
            <person name="Battaglia E."/>
            <person name="Bayram O."/>
            <person name="Benocci T."/>
            <person name="Braus-Stromeyer S.A."/>
            <person name="Caldana C."/>
            <person name="Canovas D."/>
            <person name="Cerqueira G.C."/>
            <person name="Chen F."/>
            <person name="Chen W."/>
            <person name="Choi C."/>
            <person name="Clum A."/>
            <person name="Dos Santos R.A."/>
            <person name="Damasio A.R."/>
            <person name="Diallinas G."/>
            <person name="Emri T."/>
            <person name="Fekete E."/>
            <person name="Flipphi M."/>
            <person name="Freyberg S."/>
            <person name="Gallo A."/>
            <person name="Gournas C."/>
            <person name="Habgood R."/>
            <person name="Hainaut M."/>
            <person name="Harispe M.L."/>
            <person name="Henrissat B."/>
            <person name="Hilden K.S."/>
            <person name="Hope R."/>
            <person name="Hossain A."/>
            <person name="Karabika E."/>
            <person name="Karaffa L."/>
            <person name="Karanyi Z."/>
            <person name="Krasevec N."/>
            <person name="Kuo A."/>
            <person name="Kusch H."/>
            <person name="LaButti K."/>
            <person name="Lagendijk E.L."/>
            <person name="Lapidus A."/>
            <person name="Levasseur A."/>
            <person name="Lindquist E."/>
            <person name="Lipzen A."/>
            <person name="Logrieco A.F."/>
            <person name="MacCabe A."/>
            <person name="Maekelae M.R."/>
            <person name="Malavazi I."/>
            <person name="Melin P."/>
            <person name="Meyer V."/>
            <person name="Mielnichuk N."/>
            <person name="Miskei M."/>
            <person name="Molnar A.P."/>
            <person name="Mule G."/>
            <person name="Ngan C.Y."/>
            <person name="Orejas M."/>
            <person name="Orosz E."/>
            <person name="Ouedraogo J.P."/>
            <person name="Overkamp K.M."/>
            <person name="Park H.-S."/>
            <person name="Perrone G."/>
            <person name="Piumi F."/>
            <person name="Punt P.J."/>
            <person name="Ram A.F."/>
            <person name="Ramon A."/>
            <person name="Rauscher S."/>
            <person name="Record E."/>
            <person name="Riano-Pachon D.M."/>
            <person name="Robert V."/>
            <person name="Roehrig J."/>
            <person name="Ruller R."/>
            <person name="Salamov A."/>
            <person name="Salih N.S."/>
            <person name="Samson R.A."/>
            <person name="Sandor E."/>
            <person name="Sanguinetti M."/>
            <person name="Schuetze T."/>
            <person name="Sepcic K."/>
            <person name="Shelest E."/>
            <person name="Sherlock G."/>
            <person name="Sophianopoulou V."/>
            <person name="Squina F.M."/>
            <person name="Sun H."/>
            <person name="Susca A."/>
            <person name="Todd R.B."/>
            <person name="Tsang A."/>
            <person name="Unkles S.E."/>
            <person name="van de Wiele N."/>
            <person name="van Rossen-Uffink D."/>
            <person name="Oliveira J.V."/>
            <person name="Vesth T.C."/>
            <person name="Visser J."/>
            <person name="Yu J.-H."/>
            <person name="Zhou M."/>
            <person name="Andersen M.R."/>
            <person name="Archer D.B."/>
            <person name="Baker S.E."/>
            <person name="Benoit I."/>
            <person name="Brakhage A.A."/>
            <person name="Braus G.H."/>
            <person name="Fischer R."/>
            <person name="Frisvad J.C."/>
            <person name="Goldman G.H."/>
            <person name="Houbraken J."/>
            <person name="Oakley B."/>
            <person name="Pocsi I."/>
            <person name="Scazzocchio C."/>
            <person name="Seiboth B."/>
            <person name="vanKuyk P.A."/>
            <person name="Wortman J."/>
            <person name="Dyer P.S."/>
            <person name="Grigoriev I.V."/>
        </authorList>
    </citation>
    <scope>NUCLEOTIDE SEQUENCE [LARGE SCALE GENOMIC DNA]</scope>
    <source>
        <strain evidence="22">CBS 506.65</strain>
    </source>
</reference>
<feature type="domain" description="RNase III" evidence="17">
    <location>
        <begin position="924"/>
        <end position="1072"/>
    </location>
</feature>
<evidence type="ECO:0000256" key="13">
    <source>
        <dbReference type="ARBA" id="ARBA00023211"/>
    </source>
</evidence>
<keyword evidence="12" id="KW-0051">Antiviral defense</keyword>
<dbReference type="PROSITE" id="PS51194">
    <property type="entry name" value="HELICASE_CTER"/>
    <property type="match status" value="1"/>
</dbReference>
<dbReference type="PANTHER" id="PTHR14950">
    <property type="entry name" value="DICER-RELATED"/>
    <property type="match status" value="1"/>
</dbReference>
<dbReference type="Pfam" id="PF00636">
    <property type="entry name" value="Ribonuclease_3"/>
    <property type="match status" value="2"/>
</dbReference>
<dbReference type="Pfam" id="PF00270">
    <property type="entry name" value="DEAD"/>
    <property type="match status" value="1"/>
</dbReference>
<evidence type="ECO:0000256" key="7">
    <source>
        <dbReference type="ARBA" id="ARBA00022801"/>
    </source>
</evidence>
<gene>
    <name evidence="21" type="ORF">ASPZODRAFT_86279</name>
</gene>
<evidence type="ECO:0000256" key="14">
    <source>
        <dbReference type="ARBA" id="ARBA00025403"/>
    </source>
</evidence>
<dbReference type="InterPro" id="IPR001650">
    <property type="entry name" value="Helicase_C-like"/>
</dbReference>
<organism evidence="21 22">
    <name type="scientific">Penicilliopsis zonata CBS 506.65</name>
    <dbReference type="NCBI Taxonomy" id="1073090"/>
    <lineage>
        <taxon>Eukaryota</taxon>
        <taxon>Fungi</taxon>
        <taxon>Dikarya</taxon>
        <taxon>Ascomycota</taxon>
        <taxon>Pezizomycotina</taxon>
        <taxon>Eurotiomycetes</taxon>
        <taxon>Eurotiomycetidae</taxon>
        <taxon>Eurotiales</taxon>
        <taxon>Aspergillaceae</taxon>
        <taxon>Penicilliopsis</taxon>
    </lineage>
</organism>
<evidence type="ECO:0000256" key="6">
    <source>
        <dbReference type="ARBA" id="ARBA00022741"/>
    </source>
</evidence>
<dbReference type="InterPro" id="IPR036389">
    <property type="entry name" value="RNase_III_sf"/>
</dbReference>
<proteinExistence type="inferred from homology"/>
<dbReference type="FunFam" id="1.10.1520.10:FF:000032">
    <property type="entry name" value="Dicer-like protein 2"/>
    <property type="match status" value="1"/>
</dbReference>
<dbReference type="Gene3D" id="3.30.160.380">
    <property type="entry name" value="Dicer dimerisation domain"/>
    <property type="match status" value="1"/>
</dbReference>
<feature type="region of interest" description="Disordered" evidence="16">
    <location>
        <begin position="861"/>
        <end position="895"/>
    </location>
</feature>
<keyword evidence="13" id="KW-0464">Manganese</keyword>
<dbReference type="CDD" id="cd00593">
    <property type="entry name" value="RIBOc"/>
    <property type="match status" value="2"/>
</dbReference>
<dbReference type="PROSITE" id="PS51327">
    <property type="entry name" value="DICER_DSRBF"/>
    <property type="match status" value="1"/>
</dbReference>
<keyword evidence="22" id="KW-1185">Reference proteome</keyword>
<feature type="region of interest" description="Disordered" evidence="16">
    <location>
        <begin position="627"/>
        <end position="658"/>
    </location>
</feature>
<evidence type="ECO:0000259" key="20">
    <source>
        <dbReference type="PROSITE" id="PS51327"/>
    </source>
</evidence>
<evidence type="ECO:0000256" key="8">
    <source>
        <dbReference type="ARBA" id="ARBA00022806"/>
    </source>
</evidence>
<dbReference type="GO" id="GO:0004386">
    <property type="term" value="F:helicase activity"/>
    <property type="evidence" value="ECO:0007669"/>
    <property type="project" value="UniProtKB-KW"/>
</dbReference>
<evidence type="ECO:0000313" key="21">
    <source>
        <dbReference type="EMBL" id="OJJ50718.1"/>
    </source>
</evidence>
<keyword evidence="7" id="KW-0378">Hydrolase</keyword>
<dbReference type="GO" id="GO:0050688">
    <property type="term" value="P:regulation of defense response to virus"/>
    <property type="evidence" value="ECO:0007669"/>
    <property type="project" value="UniProtKB-KW"/>
</dbReference>
<dbReference type="GO" id="GO:0005524">
    <property type="term" value="F:ATP binding"/>
    <property type="evidence" value="ECO:0007669"/>
    <property type="project" value="UniProtKB-KW"/>
</dbReference>
<dbReference type="OrthoDB" id="416741at2759"/>
<feature type="domain" description="Helicase C-terminal" evidence="19">
    <location>
        <begin position="328"/>
        <end position="522"/>
    </location>
</feature>
<dbReference type="InterPro" id="IPR005034">
    <property type="entry name" value="Dicer_dimerisation"/>
</dbReference>
<keyword evidence="11 15" id="KW-0694">RNA-binding</keyword>
<keyword evidence="3" id="KW-0930">Antiviral protein</keyword>
<evidence type="ECO:0000256" key="2">
    <source>
        <dbReference type="ARBA" id="ARBA00001946"/>
    </source>
</evidence>
<dbReference type="GO" id="GO:0004525">
    <property type="term" value="F:ribonuclease III activity"/>
    <property type="evidence" value="ECO:0007669"/>
    <property type="project" value="InterPro"/>
</dbReference>
<evidence type="ECO:0000256" key="11">
    <source>
        <dbReference type="ARBA" id="ARBA00022884"/>
    </source>
</evidence>
<keyword evidence="4" id="KW-0479">Metal-binding</keyword>
<dbReference type="InterPro" id="IPR014001">
    <property type="entry name" value="Helicase_ATP-bd"/>
</dbReference>
<dbReference type="PROSITE" id="PS50142">
    <property type="entry name" value="RNASE_3_2"/>
    <property type="match status" value="2"/>
</dbReference>
<evidence type="ECO:0000256" key="15">
    <source>
        <dbReference type="PROSITE-ProRule" id="PRU00657"/>
    </source>
</evidence>
<evidence type="ECO:0000259" key="19">
    <source>
        <dbReference type="PROSITE" id="PS51194"/>
    </source>
</evidence>
<dbReference type="InterPro" id="IPR011545">
    <property type="entry name" value="DEAD/DEAH_box_helicase_dom"/>
</dbReference>
<dbReference type="GeneID" id="34616738"/>
<keyword evidence="8" id="KW-0347">Helicase</keyword>
<dbReference type="Pfam" id="PF03368">
    <property type="entry name" value="Dicer_dimer"/>
    <property type="match status" value="1"/>
</dbReference>
<feature type="domain" description="Helicase ATP-binding" evidence="18">
    <location>
        <begin position="16"/>
        <end position="172"/>
    </location>
</feature>
<dbReference type="PROSITE" id="PS00517">
    <property type="entry name" value="RNASE_3_1"/>
    <property type="match status" value="1"/>
</dbReference>
<dbReference type="GO" id="GO:0005634">
    <property type="term" value="C:nucleus"/>
    <property type="evidence" value="ECO:0007669"/>
    <property type="project" value="TreeGrafter"/>
</dbReference>
<comment type="similarity">
    <text evidence="15">Belongs to the helicase family. Dicer subfamily.</text>
</comment>
<feature type="domain" description="Dicer dsRNA-binding fold" evidence="20">
    <location>
        <begin position="530"/>
        <end position="630"/>
    </location>
</feature>
<comment type="cofactor">
    <cofactor evidence="1">
        <name>Mn(2+)</name>
        <dbReference type="ChEBI" id="CHEBI:29035"/>
    </cofactor>
</comment>
<dbReference type="SUPFAM" id="SSF52540">
    <property type="entry name" value="P-loop containing nucleoside triphosphate hydrolases"/>
    <property type="match status" value="1"/>
</dbReference>
<keyword evidence="6" id="KW-0547">Nucleotide-binding</keyword>
<dbReference type="PROSITE" id="PS51192">
    <property type="entry name" value="HELICASE_ATP_BIND_1"/>
    <property type="match status" value="1"/>
</dbReference>
<keyword evidence="5" id="KW-0677">Repeat</keyword>
<evidence type="ECO:0000256" key="5">
    <source>
        <dbReference type="ARBA" id="ARBA00022737"/>
    </source>
</evidence>
<dbReference type="PANTHER" id="PTHR14950:SF37">
    <property type="entry name" value="ENDORIBONUCLEASE DICER"/>
    <property type="match status" value="1"/>
</dbReference>
<dbReference type="VEuPathDB" id="FungiDB:ASPZODRAFT_86279"/>
<evidence type="ECO:0000256" key="4">
    <source>
        <dbReference type="ARBA" id="ARBA00022723"/>
    </source>
</evidence>
<dbReference type="GO" id="GO:0046872">
    <property type="term" value="F:metal ion binding"/>
    <property type="evidence" value="ECO:0007669"/>
    <property type="project" value="UniProtKB-KW"/>
</dbReference>
<evidence type="ECO:0000313" key="22">
    <source>
        <dbReference type="Proteomes" id="UP000184188"/>
    </source>
</evidence>